<protein>
    <recommendedName>
        <fullName evidence="3">Fumarase D</fullName>
    </recommendedName>
</protein>
<evidence type="ECO:0008006" key="3">
    <source>
        <dbReference type="Google" id="ProtNLM"/>
    </source>
</evidence>
<sequence>MRIDSISTQSWSSHLREKCVSILSKKLERNFDDACQIIGQVAIQKAARGEETNRKLLVEEISKLASRYKLLTGEEHLAMRMAIESLEHPV</sequence>
<evidence type="ECO:0000313" key="1">
    <source>
        <dbReference type="EMBL" id="KHJ67126.1"/>
    </source>
</evidence>
<gene>
    <name evidence="1" type="ORF">QU24_15550</name>
</gene>
<dbReference type="AlphaFoldDB" id="A0A0B1R658"/>
<dbReference type="Proteomes" id="UP000030853">
    <property type="component" value="Unassembled WGS sequence"/>
</dbReference>
<proteinExistence type="predicted"/>
<accession>A0A0B1R658</accession>
<name>A0A0B1R658_9GAMM</name>
<dbReference type="EMBL" id="JTJJ01000056">
    <property type="protein sequence ID" value="KHJ67126.1"/>
    <property type="molecule type" value="Genomic_DNA"/>
</dbReference>
<evidence type="ECO:0000313" key="2">
    <source>
        <dbReference type="Proteomes" id="UP000030853"/>
    </source>
</evidence>
<reference evidence="1 2" key="1">
    <citation type="submission" date="2014-11" db="EMBL/GenBank/DDBJ databases">
        <title>Genome sequencing of Pantoea rodasii ND03.</title>
        <authorList>
            <person name="Muhamad Yunos N.Y."/>
            <person name="Chan K.-G."/>
        </authorList>
    </citation>
    <scope>NUCLEOTIDE SEQUENCE [LARGE SCALE GENOMIC DNA]</scope>
    <source>
        <strain evidence="1 2">ND03</strain>
    </source>
</reference>
<comment type="caution">
    <text evidence="1">The sequence shown here is derived from an EMBL/GenBank/DDBJ whole genome shotgun (WGS) entry which is preliminary data.</text>
</comment>
<organism evidence="1 2">
    <name type="scientific">Pantoea rodasii</name>
    <dbReference type="NCBI Taxonomy" id="1076549"/>
    <lineage>
        <taxon>Bacteria</taxon>
        <taxon>Pseudomonadati</taxon>
        <taxon>Pseudomonadota</taxon>
        <taxon>Gammaproteobacteria</taxon>
        <taxon>Enterobacterales</taxon>
        <taxon>Erwiniaceae</taxon>
        <taxon>Pantoea</taxon>
    </lineage>
</organism>